<dbReference type="SMART" id="SM00870">
    <property type="entry name" value="Asparaginase"/>
    <property type="match status" value="1"/>
</dbReference>
<dbReference type="EMBL" id="PFMC01000080">
    <property type="protein sequence ID" value="PIY93936.1"/>
    <property type="molecule type" value="Genomic_DNA"/>
</dbReference>
<dbReference type="Pfam" id="PF00710">
    <property type="entry name" value="Asparaginase"/>
    <property type="match status" value="1"/>
</dbReference>
<dbReference type="PIRSF" id="PIRSF001220">
    <property type="entry name" value="L-ASNase_gatD"/>
    <property type="match status" value="1"/>
</dbReference>
<dbReference type="AlphaFoldDB" id="A0A2M7RC69"/>
<accession>A0A2M7RC69</accession>
<evidence type="ECO:0000313" key="3">
    <source>
        <dbReference type="Proteomes" id="UP000228689"/>
    </source>
</evidence>
<feature type="domain" description="L-asparaginase N-terminal" evidence="1">
    <location>
        <begin position="26"/>
        <end position="185"/>
    </location>
</feature>
<dbReference type="SUPFAM" id="SSF53774">
    <property type="entry name" value="Glutaminase/Asparaginase"/>
    <property type="match status" value="1"/>
</dbReference>
<dbReference type="InterPro" id="IPR006034">
    <property type="entry name" value="Asparaginase/glutaminase-like"/>
</dbReference>
<protein>
    <recommendedName>
        <fullName evidence="1">L-asparaginase N-terminal domain-containing protein</fullName>
    </recommendedName>
</protein>
<dbReference type="PIRSF" id="PIRSF500176">
    <property type="entry name" value="L_ASNase"/>
    <property type="match status" value="1"/>
</dbReference>
<sequence length="308" mass="35967">MTIKTRKKVLFIVISSRNDISRDNFLALQMPEIDLLAQADIKTIDYYDQPNKSIIYWQKVNQLIEQYYDDYDGFIIIKEPDSLIFAAIATQTALIKNSKPIIFTTAPFQDGGFSFMKGIYQVGLRTNIINSLQLISTGIPETMIVYGQKVIVANKTKKKSMNELNAFLSVDDHYLAEIDFQVQLKSAFAKNQNNMKMINKFCQDFNILYLHPGFIWSDYRFILQKSKALIIKSNRQRGLTKHDYQYLQKYFSNKPIIIFNKLGLLNDDLPANYILVNKMTWEEIVVRTMWCLAQTNEPKKFKRLFVKQ</sequence>
<organism evidence="2 3">
    <name type="scientific">Candidatus Komeilibacteria bacterium CG_4_10_14_0_8_um_filter_37_78</name>
    <dbReference type="NCBI Taxonomy" id="1974471"/>
    <lineage>
        <taxon>Bacteria</taxon>
        <taxon>Candidatus Komeiliibacteriota</taxon>
    </lineage>
</organism>
<dbReference type="InterPro" id="IPR027474">
    <property type="entry name" value="L-asparaginase_N"/>
</dbReference>
<evidence type="ECO:0000313" key="2">
    <source>
        <dbReference type="EMBL" id="PIY93936.1"/>
    </source>
</evidence>
<comment type="caution">
    <text evidence="2">The sequence shown here is derived from an EMBL/GenBank/DDBJ whole genome shotgun (WGS) entry which is preliminary data.</text>
</comment>
<dbReference type="Gene3D" id="3.40.50.1170">
    <property type="entry name" value="L-asparaginase, N-terminal domain"/>
    <property type="match status" value="1"/>
</dbReference>
<dbReference type="InterPro" id="IPR036152">
    <property type="entry name" value="Asp/glu_Ase-like_sf"/>
</dbReference>
<proteinExistence type="predicted"/>
<dbReference type="PANTHER" id="PTHR11707:SF28">
    <property type="entry name" value="60 KDA LYSOPHOSPHOLIPASE"/>
    <property type="match status" value="1"/>
</dbReference>
<name>A0A2M7RC69_9BACT</name>
<dbReference type="PANTHER" id="PTHR11707">
    <property type="entry name" value="L-ASPARAGINASE"/>
    <property type="match status" value="1"/>
</dbReference>
<reference evidence="3" key="1">
    <citation type="submission" date="2017-09" db="EMBL/GenBank/DDBJ databases">
        <title>Depth-based differentiation of microbial function through sediment-hosted aquifers and enrichment of novel symbionts in the deep terrestrial subsurface.</title>
        <authorList>
            <person name="Probst A.J."/>
            <person name="Ladd B."/>
            <person name="Jarett J.K."/>
            <person name="Geller-Mcgrath D.E."/>
            <person name="Sieber C.M.K."/>
            <person name="Emerson J.B."/>
            <person name="Anantharaman K."/>
            <person name="Thomas B.C."/>
            <person name="Malmstrom R."/>
            <person name="Stieglmeier M."/>
            <person name="Klingl A."/>
            <person name="Woyke T."/>
            <person name="Ryan C.M."/>
            <person name="Banfield J.F."/>
        </authorList>
    </citation>
    <scope>NUCLEOTIDE SEQUENCE [LARGE SCALE GENOMIC DNA]</scope>
</reference>
<dbReference type="InterPro" id="IPR037152">
    <property type="entry name" value="L-asparaginase_N_sf"/>
</dbReference>
<gene>
    <name evidence="2" type="ORF">COY67_03365</name>
</gene>
<dbReference type="Proteomes" id="UP000228689">
    <property type="component" value="Unassembled WGS sequence"/>
</dbReference>
<evidence type="ECO:0000259" key="1">
    <source>
        <dbReference type="Pfam" id="PF00710"/>
    </source>
</evidence>